<dbReference type="EMBL" id="NIRI02000056">
    <property type="protein sequence ID" value="KAG5445739.1"/>
    <property type="molecule type" value="Genomic_DNA"/>
</dbReference>
<proteinExistence type="predicted"/>
<reference evidence="1 2" key="2">
    <citation type="journal article" date="2021" name="Genomics">
        <title>High-quality reference genome for Clonorchis sinensis.</title>
        <authorList>
            <person name="Young N.D."/>
            <person name="Stroehlein A.J."/>
            <person name="Kinkar L."/>
            <person name="Wang T."/>
            <person name="Sohn W.M."/>
            <person name="Chang B.C.H."/>
            <person name="Kaur P."/>
            <person name="Weisz D."/>
            <person name="Dudchenko O."/>
            <person name="Aiden E.L."/>
            <person name="Korhonen P.K."/>
            <person name="Gasser R.B."/>
        </authorList>
    </citation>
    <scope>NUCLEOTIDE SEQUENCE [LARGE SCALE GENOMIC DNA]</scope>
    <source>
        <strain evidence="1">Cs-k2</strain>
    </source>
</reference>
<protein>
    <submittedName>
        <fullName evidence="1">Uncharacterized protein</fullName>
    </submittedName>
</protein>
<sequence length="147" mass="16733">MFQSARYSRYRDLFDGHNTLLMRSKSFQLPYEQCISSKPEICFTNLLIFYSSAPLAQSGHPTKYCYAPFQCLTTMPPEDCMKAEILPGRPSLDRGSREAEVGIIPRSLHLQTLIQAIWIETDNKRRMLTLSGAQHISLLCPSIECAE</sequence>
<dbReference type="Proteomes" id="UP000286415">
    <property type="component" value="Unassembled WGS sequence"/>
</dbReference>
<organism evidence="1 2">
    <name type="scientific">Clonorchis sinensis</name>
    <name type="common">Chinese liver fluke</name>
    <dbReference type="NCBI Taxonomy" id="79923"/>
    <lineage>
        <taxon>Eukaryota</taxon>
        <taxon>Metazoa</taxon>
        <taxon>Spiralia</taxon>
        <taxon>Lophotrochozoa</taxon>
        <taxon>Platyhelminthes</taxon>
        <taxon>Trematoda</taxon>
        <taxon>Digenea</taxon>
        <taxon>Opisthorchiida</taxon>
        <taxon>Opisthorchiata</taxon>
        <taxon>Opisthorchiidae</taxon>
        <taxon>Clonorchis</taxon>
    </lineage>
</organism>
<comment type="caution">
    <text evidence="1">The sequence shown here is derived from an EMBL/GenBank/DDBJ whole genome shotgun (WGS) entry which is preliminary data.</text>
</comment>
<keyword evidence="2" id="KW-1185">Reference proteome</keyword>
<dbReference type="InParanoid" id="A0A419PXA6"/>
<evidence type="ECO:0000313" key="1">
    <source>
        <dbReference type="EMBL" id="KAG5445739.1"/>
    </source>
</evidence>
<dbReference type="AlphaFoldDB" id="A0A419PXA6"/>
<reference evidence="1 2" key="1">
    <citation type="journal article" date="2018" name="Biotechnol. Adv.">
        <title>Improved genomic resources and new bioinformatic workflow for the carcinogenic parasite Clonorchis sinensis: Biotechnological implications.</title>
        <authorList>
            <person name="Wang D."/>
            <person name="Korhonen P.K."/>
            <person name="Gasser R.B."/>
            <person name="Young N.D."/>
        </authorList>
    </citation>
    <scope>NUCLEOTIDE SEQUENCE [LARGE SCALE GENOMIC DNA]</scope>
    <source>
        <strain evidence="1">Cs-k2</strain>
    </source>
</reference>
<accession>A0A419PXA6</accession>
<name>A0A419PXA6_CLOSI</name>
<gene>
    <name evidence="1" type="ORF">CSKR_113225</name>
</gene>
<evidence type="ECO:0000313" key="2">
    <source>
        <dbReference type="Proteomes" id="UP000286415"/>
    </source>
</evidence>